<dbReference type="EMBL" id="CP019082">
    <property type="protein sequence ID" value="APW59185.1"/>
    <property type="molecule type" value="Genomic_DNA"/>
</dbReference>
<dbReference type="InterPro" id="IPR036909">
    <property type="entry name" value="Cyt_c-like_dom_sf"/>
</dbReference>
<keyword evidence="3 4" id="KW-0408">Iron</keyword>
<evidence type="ECO:0000256" key="4">
    <source>
        <dbReference type="PROSITE-ProRule" id="PRU00433"/>
    </source>
</evidence>
<keyword evidence="5" id="KW-0175">Coiled coil</keyword>
<reference evidence="10" key="1">
    <citation type="submission" date="2016-12" db="EMBL/GenBank/DDBJ databases">
        <title>Comparative genomics of four Isosphaeraceae planctomycetes: a common pool of plasmids and glycoside hydrolase genes.</title>
        <authorList>
            <person name="Ivanova A."/>
        </authorList>
    </citation>
    <scope>NUCLEOTIDE SEQUENCE [LARGE SCALE GENOMIC DNA]</scope>
    <source>
        <strain evidence="10">PX4</strain>
    </source>
</reference>
<dbReference type="Gene3D" id="2.60.120.560">
    <property type="entry name" value="Exo-inulinase, domain 1"/>
    <property type="match status" value="1"/>
</dbReference>
<evidence type="ECO:0000256" key="3">
    <source>
        <dbReference type="ARBA" id="ARBA00023004"/>
    </source>
</evidence>
<accession>A0A1U7CJR8</accession>
<dbReference type="AlphaFoldDB" id="A0A1U7CJR8"/>
<dbReference type="InterPro" id="IPR011429">
    <property type="entry name" value="Cyt_c_Planctomycete-type"/>
</dbReference>
<feature type="signal peptide" evidence="7">
    <location>
        <begin position="1"/>
        <end position="22"/>
    </location>
</feature>
<dbReference type="Pfam" id="PF07587">
    <property type="entry name" value="PSD1"/>
    <property type="match status" value="1"/>
</dbReference>
<dbReference type="Pfam" id="PF07635">
    <property type="entry name" value="PSCyt1"/>
    <property type="match status" value="1"/>
</dbReference>
<feature type="region of interest" description="Disordered" evidence="6">
    <location>
        <begin position="117"/>
        <end position="154"/>
    </location>
</feature>
<dbReference type="PROSITE" id="PS51007">
    <property type="entry name" value="CYTC"/>
    <property type="match status" value="1"/>
</dbReference>
<dbReference type="PANTHER" id="PTHR35889:SF3">
    <property type="entry name" value="F-BOX DOMAIN-CONTAINING PROTEIN"/>
    <property type="match status" value="1"/>
</dbReference>
<evidence type="ECO:0000313" key="9">
    <source>
        <dbReference type="EMBL" id="APW59185.1"/>
    </source>
</evidence>
<protein>
    <recommendedName>
        <fullName evidence="8">Cytochrome c domain-containing protein</fullName>
    </recommendedName>
</protein>
<evidence type="ECO:0000256" key="5">
    <source>
        <dbReference type="SAM" id="Coils"/>
    </source>
</evidence>
<dbReference type="STRING" id="1387353.BSF38_00599"/>
<proteinExistence type="predicted"/>
<organism evidence="9 10">
    <name type="scientific">Paludisphaera borealis</name>
    <dbReference type="NCBI Taxonomy" id="1387353"/>
    <lineage>
        <taxon>Bacteria</taxon>
        <taxon>Pseudomonadati</taxon>
        <taxon>Planctomycetota</taxon>
        <taxon>Planctomycetia</taxon>
        <taxon>Isosphaerales</taxon>
        <taxon>Isosphaeraceae</taxon>
        <taxon>Paludisphaera</taxon>
    </lineage>
</organism>
<dbReference type="InterPro" id="IPR022655">
    <property type="entry name" value="DUF1553"/>
</dbReference>
<dbReference type="GO" id="GO:0046872">
    <property type="term" value="F:metal ion binding"/>
    <property type="evidence" value="ECO:0007669"/>
    <property type="project" value="UniProtKB-KW"/>
</dbReference>
<dbReference type="InterPro" id="IPR011444">
    <property type="entry name" value="DUF1549"/>
</dbReference>
<keyword evidence="10" id="KW-1185">Reference proteome</keyword>
<evidence type="ECO:0000313" key="10">
    <source>
        <dbReference type="Proteomes" id="UP000186309"/>
    </source>
</evidence>
<feature type="coiled-coil region" evidence="5">
    <location>
        <begin position="723"/>
        <end position="761"/>
    </location>
</feature>
<dbReference type="PANTHER" id="PTHR35889">
    <property type="entry name" value="CYCLOINULO-OLIGOSACCHARIDE FRUCTANOTRANSFERASE-RELATED"/>
    <property type="match status" value="1"/>
</dbReference>
<dbReference type="GO" id="GO:0009055">
    <property type="term" value="F:electron transfer activity"/>
    <property type="evidence" value="ECO:0007669"/>
    <property type="project" value="InterPro"/>
</dbReference>
<evidence type="ECO:0000256" key="6">
    <source>
        <dbReference type="SAM" id="MobiDB-lite"/>
    </source>
</evidence>
<dbReference type="KEGG" id="pbor:BSF38_00599"/>
<dbReference type="RefSeq" id="WP_076343396.1">
    <property type="nucleotide sequence ID" value="NZ_CP019082.1"/>
</dbReference>
<feature type="coiled-coil region" evidence="5">
    <location>
        <begin position="440"/>
        <end position="467"/>
    </location>
</feature>
<dbReference type="OrthoDB" id="127107at2"/>
<dbReference type="GO" id="GO:0020037">
    <property type="term" value="F:heme binding"/>
    <property type="evidence" value="ECO:0007669"/>
    <property type="project" value="InterPro"/>
</dbReference>
<dbReference type="SUPFAM" id="SSF46626">
    <property type="entry name" value="Cytochrome c"/>
    <property type="match status" value="1"/>
</dbReference>
<gene>
    <name evidence="9" type="ORF">BSF38_00599</name>
</gene>
<dbReference type="Gene3D" id="1.10.760.10">
    <property type="entry name" value="Cytochrome c-like domain"/>
    <property type="match status" value="1"/>
</dbReference>
<evidence type="ECO:0000256" key="1">
    <source>
        <dbReference type="ARBA" id="ARBA00022617"/>
    </source>
</evidence>
<keyword evidence="1 4" id="KW-0349">Heme</keyword>
<feature type="chain" id="PRO_5010518663" description="Cytochrome c domain-containing protein" evidence="7">
    <location>
        <begin position="23"/>
        <end position="1092"/>
    </location>
</feature>
<keyword evidence="2 4" id="KW-0479">Metal-binding</keyword>
<feature type="domain" description="Cytochrome c" evidence="8">
    <location>
        <begin position="27"/>
        <end position="118"/>
    </location>
</feature>
<evidence type="ECO:0000256" key="7">
    <source>
        <dbReference type="SAM" id="SignalP"/>
    </source>
</evidence>
<sequence length="1092" mass="119906">MRSALLLITGLCCAFAPRTAPAGETIDYVKQIKPILSARCYACHGALTQKGKLRTDSVKSLIAGSAGGPVIEPGKSDESRLVDLISEEGEGRMPPPGDGEALSADQITLIKTWIDQGAVAPPGDAPEPDPRDHWAFRPPVRPSVPPTDAARPGNPIDAFLAAGWKAKGLTPQSSAPKSLLQRRVYLDLVGVPPTAEEQAAFLNDDSPAAYEAMVDRLLASKHHAERWGRHWMDVWRYSDWWGLGAEVRNSQKHIWHWRDWIIESLNADKGYDQMIREMIAADETHPDDPDRLRATGFLARGYFKFNRNTWLEEVVEHTSKAFLGLTFNCAKCHDHKFDPISHNEYYQFRAFFEPYQVRTDQVPGQLDFEKEGIPRAFDSNLDAPTYRFERGNEARPLKNQPLKPGVPSLLAWADLAIKPVTLPLEASRPGLRPFVLEDHLKAANARLETAQKSLAKAREHLAAVEADETSAPAGGAASAARSNFRDDFSVARPGDWESTGGRWVYENGKLLQNDPGEIRSVHRTKANHPVDFRASLRFTITGGEPWRSVGLSFDSAEGREVLVYLSAHAGGPKLQISYQKGGASSYPAEGSQARPIKVGEPYELAVSVRGTLVNVAVNGEHALAYRLPVERGPGAISLVTYAAKAEFTSMELVSLAPGTQFVEVGSPTYKGAKPIDRAKAQVTVAEKALATALAQPKALQARVAADRARFQQPPAENAKSLAIAAALAERQEALAKAEEALARLELQVDAKAKDAKDDQKQHQAATTALAAARKAVEEKSEAYTPLRGALKAVESPTDTDGPNVLTFPATSTGRRTALANWLTDRRNPLTARVAVNHIWARHFGKPLVTTVFDFGRKGAQPTHPELLDWLAVDFMENGWSMKRLHKLMVLSDAYRRSSSSAGAAAATLAADPENRLYWRMNPVRMEAQVVRDSLFHMAGELSDQSGGPSVPQSEAMSPRRSVYFVHSHNDHNKFLSTFDDASVLDCYRRDESVVPVQALALWNSSLSQTMAAKIADRLNKRLGETSDAKFAVEAFQTILCAPPTADERSACEQALTDLKTLLEKRGATEPNRRAREILVQSLLNHNDFITIR</sequence>
<dbReference type="InterPro" id="IPR009056">
    <property type="entry name" value="Cyt_c-like_dom"/>
</dbReference>
<dbReference type="Pfam" id="PF07583">
    <property type="entry name" value="PSCyt2"/>
    <property type="match status" value="1"/>
</dbReference>
<keyword evidence="7" id="KW-0732">Signal</keyword>
<dbReference type="Proteomes" id="UP000186309">
    <property type="component" value="Chromosome"/>
</dbReference>
<name>A0A1U7CJR8_9BACT</name>
<evidence type="ECO:0000256" key="2">
    <source>
        <dbReference type="ARBA" id="ARBA00022723"/>
    </source>
</evidence>
<evidence type="ECO:0000259" key="8">
    <source>
        <dbReference type="PROSITE" id="PS51007"/>
    </source>
</evidence>